<dbReference type="SMART" id="SM00354">
    <property type="entry name" value="HTH_LACI"/>
    <property type="match status" value="1"/>
</dbReference>
<organism evidence="5 6">
    <name type="scientific">Cognatishimia activa</name>
    <dbReference type="NCBI Taxonomy" id="1715691"/>
    <lineage>
        <taxon>Bacteria</taxon>
        <taxon>Pseudomonadati</taxon>
        <taxon>Pseudomonadota</taxon>
        <taxon>Alphaproteobacteria</taxon>
        <taxon>Rhodobacterales</taxon>
        <taxon>Paracoccaceae</taxon>
        <taxon>Cognatishimia</taxon>
    </lineage>
</organism>
<dbReference type="Pfam" id="PF00532">
    <property type="entry name" value="Peripla_BP_1"/>
    <property type="match status" value="1"/>
</dbReference>
<dbReference type="InterPro" id="IPR001761">
    <property type="entry name" value="Peripla_BP/Lac1_sug-bd_dom"/>
</dbReference>
<sequence>MAEKTQDQRPTQKSIASKAGVSVGAVSRALANDPKIAADTRQRILSIATELGYTPDRAAQRLRTGKTQVINLILPPHDEIFGFGTSIIRGITRGLEGSGYHLVVTPDFGADDHGDVLTRIVKNKLADGILFSRTEPNDPRVRYLSEANFPFVSHGRTELATPHAYVDYDNFGFAYEAALRMIQKGADKIAILLPPSTLTFRQHLLHGFMTAVRETGVAFEIIEGATLESSAEQIETAISERFAKAHRPNGLILPGEVSGLAALAAIQDLELTPEKDVRMVVKQTSGLFDLTRPKVGSIYEDLATAGFQMATLLRKRIDNAPIESLQYVQPISQAPNR</sequence>
<accession>A0A0P1IST4</accession>
<dbReference type="EMBL" id="CYUE01000020">
    <property type="protein sequence ID" value="CUK26617.1"/>
    <property type="molecule type" value="Genomic_DNA"/>
</dbReference>
<dbReference type="GO" id="GO:0000976">
    <property type="term" value="F:transcription cis-regulatory region binding"/>
    <property type="evidence" value="ECO:0007669"/>
    <property type="project" value="TreeGrafter"/>
</dbReference>
<dbReference type="CDD" id="cd20009">
    <property type="entry name" value="PBP1_RafR-like"/>
    <property type="match status" value="1"/>
</dbReference>
<dbReference type="Pfam" id="PF00356">
    <property type="entry name" value="LacI"/>
    <property type="match status" value="1"/>
</dbReference>
<keyword evidence="2" id="KW-0238">DNA-binding</keyword>
<dbReference type="GO" id="GO:0003700">
    <property type="term" value="F:DNA-binding transcription factor activity"/>
    <property type="evidence" value="ECO:0007669"/>
    <property type="project" value="TreeGrafter"/>
</dbReference>
<dbReference type="CDD" id="cd01392">
    <property type="entry name" value="HTH_LacI"/>
    <property type="match status" value="1"/>
</dbReference>
<evidence type="ECO:0000313" key="5">
    <source>
        <dbReference type="EMBL" id="CUK26617.1"/>
    </source>
</evidence>
<proteinExistence type="predicted"/>
<keyword evidence="1" id="KW-0805">Transcription regulation</keyword>
<dbReference type="InterPro" id="IPR028082">
    <property type="entry name" value="Peripla_BP_I"/>
</dbReference>
<reference evidence="6" key="1">
    <citation type="submission" date="2015-09" db="EMBL/GenBank/DDBJ databases">
        <authorList>
            <person name="Rodrigo-Torres Lidia"/>
            <person name="Arahal R.David."/>
        </authorList>
    </citation>
    <scope>NUCLEOTIDE SEQUENCE [LARGE SCALE GENOMIC DNA]</scope>
    <source>
        <strain evidence="6">CECT 5114</strain>
    </source>
</reference>
<evidence type="ECO:0000256" key="2">
    <source>
        <dbReference type="ARBA" id="ARBA00023125"/>
    </source>
</evidence>
<dbReference type="SUPFAM" id="SSF47413">
    <property type="entry name" value="lambda repressor-like DNA-binding domains"/>
    <property type="match status" value="1"/>
</dbReference>
<dbReference type="PANTHER" id="PTHR30146">
    <property type="entry name" value="LACI-RELATED TRANSCRIPTIONAL REPRESSOR"/>
    <property type="match status" value="1"/>
</dbReference>
<dbReference type="Gene3D" id="3.40.50.2300">
    <property type="match status" value="2"/>
</dbReference>
<dbReference type="InterPro" id="IPR000843">
    <property type="entry name" value="HTH_LacI"/>
</dbReference>
<name>A0A0P1IST4_9RHOB</name>
<keyword evidence="6" id="KW-1185">Reference proteome</keyword>
<keyword evidence="3" id="KW-0804">Transcription</keyword>
<evidence type="ECO:0000313" key="6">
    <source>
        <dbReference type="Proteomes" id="UP000051184"/>
    </source>
</evidence>
<gene>
    <name evidence="5" type="primary">rafR_1</name>
    <name evidence="5" type="ORF">TA5114_02433</name>
</gene>
<evidence type="ECO:0000256" key="3">
    <source>
        <dbReference type="ARBA" id="ARBA00023163"/>
    </source>
</evidence>
<dbReference type="AlphaFoldDB" id="A0A0P1IST4"/>
<dbReference type="Proteomes" id="UP000051184">
    <property type="component" value="Unassembled WGS sequence"/>
</dbReference>
<dbReference type="SUPFAM" id="SSF53822">
    <property type="entry name" value="Periplasmic binding protein-like I"/>
    <property type="match status" value="1"/>
</dbReference>
<dbReference type="STRING" id="1715691.TA5113_01261"/>
<dbReference type="PANTHER" id="PTHR30146:SF109">
    <property type="entry name" value="HTH-TYPE TRANSCRIPTIONAL REGULATOR GALS"/>
    <property type="match status" value="1"/>
</dbReference>
<dbReference type="InterPro" id="IPR010982">
    <property type="entry name" value="Lambda_DNA-bd_dom_sf"/>
</dbReference>
<evidence type="ECO:0000259" key="4">
    <source>
        <dbReference type="PROSITE" id="PS50932"/>
    </source>
</evidence>
<dbReference type="PROSITE" id="PS50932">
    <property type="entry name" value="HTH_LACI_2"/>
    <property type="match status" value="1"/>
</dbReference>
<evidence type="ECO:0000256" key="1">
    <source>
        <dbReference type="ARBA" id="ARBA00023015"/>
    </source>
</evidence>
<protein>
    <submittedName>
        <fullName evidence="5">Raffinose operon repressor</fullName>
    </submittedName>
</protein>
<feature type="domain" description="HTH lacI-type" evidence="4">
    <location>
        <begin position="10"/>
        <end position="64"/>
    </location>
</feature>
<dbReference type="Gene3D" id="1.10.260.40">
    <property type="entry name" value="lambda repressor-like DNA-binding domains"/>
    <property type="match status" value="1"/>
</dbReference>